<dbReference type="Proteomes" id="UP000176741">
    <property type="component" value="Unassembled WGS sequence"/>
</dbReference>
<dbReference type="Pfam" id="PF01250">
    <property type="entry name" value="Ribosomal_S6"/>
    <property type="match status" value="1"/>
</dbReference>
<reference evidence="4 5" key="1">
    <citation type="journal article" date="2016" name="Nat. Commun.">
        <title>Thousands of microbial genomes shed light on interconnected biogeochemical processes in an aquifer system.</title>
        <authorList>
            <person name="Anantharaman K."/>
            <person name="Brown C.T."/>
            <person name="Hug L.A."/>
            <person name="Sharon I."/>
            <person name="Castelle C.J."/>
            <person name="Probst A.J."/>
            <person name="Thomas B.C."/>
            <person name="Singh A."/>
            <person name="Wilkins M.J."/>
            <person name="Karaoz U."/>
            <person name="Brodie E.L."/>
            <person name="Williams K.H."/>
            <person name="Hubbard S.S."/>
            <person name="Banfield J.F."/>
        </authorList>
    </citation>
    <scope>NUCLEOTIDE SEQUENCE [LARGE SCALE GENOMIC DNA]</scope>
</reference>
<dbReference type="GO" id="GO:0019843">
    <property type="term" value="F:rRNA binding"/>
    <property type="evidence" value="ECO:0007669"/>
    <property type="project" value="InterPro"/>
</dbReference>
<evidence type="ECO:0000313" key="5">
    <source>
        <dbReference type="Proteomes" id="UP000176741"/>
    </source>
</evidence>
<evidence type="ECO:0000256" key="2">
    <source>
        <dbReference type="ARBA" id="ARBA00035294"/>
    </source>
</evidence>
<sequence length="73" mass="8279">GKIEKLIDTLKGKVVKSDEWGEIELATKIEGTSAGNFLFFILELASDAIKKLDDKLKLEDEIVRFLLVKKEKE</sequence>
<dbReference type="GO" id="GO:0003735">
    <property type="term" value="F:structural constituent of ribosome"/>
    <property type="evidence" value="ECO:0007669"/>
    <property type="project" value="InterPro"/>
</dbReference>
<protein>
    <recommendedName>
        <fullName evidence="2">Small ribosomal subunit protein bS6</fullName>
    </recommendedName>
    <alternativeName>
        <fullName evidence="3">30S ribosomal protein S6</fullName>
    </alternativeName>
</protein>
<comment type="similarity">
    <text evidence="1">Belongs to the bacterial ribosomal protein bS6 family.</text>
</comment>
<comment type="caution">
    <text evidence="4">The sequence shown here is derived from an EMBL/GenBank/DDBJ whole genome shotgun (WGS) entry which is preliminary data.</text>
</comment>
<dbReference type="SUPFAM" id="SSF54995">
    <property type="entry name" value="Ribosomal protein S6"/>
    <property type="match status" value="1"/>
</dbReference>
<evidence type="ECO:0000256" key="1">
    <source>
        <dbReference type="ARBA" id="ARBA00009512"/>
    </source>
</evidence>
<dbReference type="InterPro" id="IPR020814">
    <property type="entry name" value="Ribosomal_S6_plastid/chlpt"/>
</dbReference>
<dbReference type="InterPro" id="IPR014717">
    <property type="entry name" value="Transl_elong_EF1B/ribsomal_bS6"/>
</dbReference>
<evidence type="ECO:0000313" key="4">
    <source>
        <dbReference type="EMBL" id="OGM20551.1"/>
    </source>
</evidence>
<dbReference type="CDD" id="cd00473">
    <property type="entry name" value="bS6"/>
    <property type="match status" value="1"/>
</dbReference>
<dbReference type="AlphaFoldDB" id="A0A1F7XZT2"/>
<name>A0A1F7XZT2_9BACT</name>
<dbReference type="EMBL" id="MGGD01000032">
    <property type="protein sequence ID" value="OGM20551.1"/>
    <property type="molecule type" value="Genomic_DNA"/>
</dbReference>
<dbReference type="Gene3D" id="3.30.70.60">
    <property type="match status" value="1"/>
</dbReference>
<feature type="non-terminal residue" evidence="4">
    <location>
        <position position="1"/>
    </location>
</feature>
<dbReference type="GO" id="GO:0006412">
    <property type="term" value="P:translation"/>
    <property type="evidence" value="ECO:0007669"/>
    <property type="project" value="InterPro"/>
</dbReference>
<accession>A0A1F7XZT2</accession>
<dbReference type="InterPro" id="IPR035980">
    <property type="entry name" value="Ribosomal_bS6_sf"/>
</dbReference>
<proteinExistence type="inferred from homology"/>
<dbReference type="GO" id="GO:0005840">
    <property type="term" value="C:ribosome"/>
    <property type="evidence" value="ECO:0007669"/>
    <property type="project" value="InterPro"/>
</dbReference>
<gene>
    <name evidence="4" type="ORF">A2771_03695</name>
</gene>
<organism evidence="4 5">
    <name type="scientific">Candidatus Woesebacteria bacterium RIFCSPHIGHO2_01_FULL_38_26b</name>
    <dbReference type="NCBI Taxonomy" id="1802491"/>
    <lineage>
        <taxon>Bacteria</taxon>
        <taxon>Candidatus Woeseibacteriota</taxon>
    </lineage>
</organism>
<evidence type="ECO:0000256" key="3">
    <source>
        <dbReference type="ARBA" id="ARBA00035520"/>
    </source>
</evidence>
<dbReference type="InterPro" id="IPR000529">
    <property type="entry name" value="Ribosomal_bS6"/>
</dbReference>